<proteinExistence type="predicted"/>
<keyword evidence="2 9" id="KW-0812">Transmembrane</keyword>
<evidence type="ECO:0000256" key="4">
    <source>
        <dbReference type="ARBA" id="ARBA00022968"/>
    </source>
</evidence>
<keyword evidence="5 9" id="KW-1133">Transmembrane helix</keyword>
<name>A0ABP0A5I3_PIPNA</name>
<comment type="subcellular location">
    <subcellularLocation>
        <location evidence="1">Membrane</location>
        <topology evidence="1">Single-pass type II membrane protein</topology>
    </subcellularLocation>
</comment>
<dbReference type="InterPro" id="IPR016186">
    <property type="entry name" value="C-type_lectin-like/link_sf"/>
</dbReference>
<evidence type="ECO:0000256" key="7">
    <source>
        <dbReference type="ARBA" id="ARBA00023180"/>
    </source>
</evidence>
<dbReference type="SMART" id="SM00034">
    <property type="entry name" value="CLECT"/>
    <property type="match status" value="1"/>
</dbReference>
<dbReference type="PANTHER" id="PTHR22800">
    <property type="entry name" value="C-TYPE LECTIN PROTEINS"/>
    <property type="match status" value="1"/>
</dbReference>
<sequence>MNNQSVTYAELNLAKSTKRQQRKPKGTQSCTPVTEQEITYADLTLGNASRDLQGKDKKDLSKVSPSPPEKLIAGTLGVICLVLMSAVVTITVIPSIVIIQEKNNDLQITRIQKAHHCDHCLLEWFTYSNNCYYISTENKTWNESLQACASKNSTLLYIDNEEEKEFLNSILPPSWIGVFRTSSDHPWMLINGSTFKLKIKDLSSGKGDCALLNLYDLTSGNCGDPKIFSCKHKLQS</sequence>
<keyword evidence="12" id="KW-1185">Reference proteome</keyword>
<evidence type="ECO:0000256" key="9">
    <source>
        <dbReference type="SAM" id="Phobius"/>
    </source>
</evidence>
<evidence type="ECO:0000256" key="8">
    <source>
        <dbReference type="SAM" id="MobiDB-lite"/>
    </source>
</evidence>
<dbReference type="EMBL" id="OY882860">
    <property type="protein sequence ID" value="CAK6443682.1"/>
    <property type="molecule type" value="Genomic_DNA"/>
</dbReference>
<keyword evidence="6 9" id="KW-0472">Membrane</keyword>
<reference evidence="11" key="1">
    <citation type="submission" date="2023-12" db="EMBL/GenBank/DDBJ databases">
        <authorList>
            <person name="Brown T."/>
        </authorList>
    </citation>
    <scope>NUCLEOTIDE SEQUENCE</scope>
</reference>
<dbReference type="InterPro" id="IPR033992">
    <property type="entry name" value="NKR-like_CTLD"/>
</dbReference>
<evidence type="ECO:0000256" key="2">
    <source>
        <dbReference type="ARBA" id="ARBA00022692"/>
    </source>
</evidence>
<dbReference type="Proteomes" id="UP001314169">
    <property type="component" value="Chromosome 3"/>
</dbReference>
<organism evidence="11 12">
    <name type="scientific">Pipistrellus nathusii</name>
    <name type="common">Nathusius' pipistrelle</name>
    <dbReference type="NCBI Taxonomy" id="59473"/>
    <lineage>
        <taxon>Eukaryota</taxon>
        <taxon>Metazoa</taxon>
        <taxon>Chordata</taxon>
        <taxon>Craniata</taxon>
        <taxon>Vertebrata</taxon>
        <taxon>Euteleostomi</taxon>
        <taxon>Mammalia</taxon>
        <taxon>Eutheria</taxon>
        <taxon>Laurasiatheria</taxon>
        <taxon>Chiroptera</taxon>
        <taxon>Yangochiroptera</taxon>
        <taxon>Vespertilionidae</taxon>
        <taxon>Pipistrellus</taxon>
    </lineage>
</organism>
<evidence type="ECO:0000256" key="6">
    <source>
        <dbReference type="ARBA" id="ARBA00023136"/>
    </source>
</evidence>
<evidence type="ECO:0000256" key="5">
    <source>
        <dbReference type="ARBA" id="ARBA00022989"/>
    </source>
</evidence>
<dbReference type="InterPro" id="IPR016187">
    <property type="entry name" value="CTDL_fold"/>
</dbReference>
<feature type="transmembrane region" description="Helical" evidence="9">
    <location>
        <begin position="71"/>
        <end position="99"/>
    </location>
</feature>
<evidence type="ECO:0000259" key="10">
    <source>
        <dbReference type="PROSITE" id="PS50041"/>
    </source>
</evidence>
<evidence type="ECO:0000313" key="11">
    <source>
        <dbReference type="EMBL" id="CAK6443682.1"/>
    </source>
</evidence>
<evidence type="ECO:0000313" key="12">
    <source>
        <dbReference type="Proteomes" id="UP001314169"/>
    </source>
</evidence>
<dbReference type="InterPro" id="IPR001304">
    <property type="entry name" value="C-type_lectin-like"/>
</dbReference>
<keyword evidence="7" id="KW-0325">Glycoprotein</keyword>
<dbReference type="Pfam" id="PF00059">
    <property type="entry name" value="Lectin_C"/>
    <property type="match status" value="1"/>
</dbReference>
<dbReference type="CDD" id="cd03593">
    <property type="entry name" value="CLECT_NK_receptors_like"/>
    <property type="match status" value="1"/>
</dbReference>
<dbReference type="InterPro" id="IPR050919">
    <property type="entry name" value="NKG2/CD94_NK_receptors"/>
</dbReference>
<feature type="region of interest" description="Disordered" evidence="8">
    <location>
        <begin position="12"/>
        <end position="32"/>
    </location>
</feature>
<protein>
    <recommendedName>
        <fullName evidence="10">C-type lectin domain-containing protein</fullName>
    </recommendedName>
</protein>
<accession>A0ABP0A5I3</accession>
<dbReference type="SUPFAM" id="SSF56436">
    <property type="entry name" value="C-type lectin-like"/>
    <property type="match status" value="1"/>
</dbReference>
<feature type="compositionally biased region" description="Basic residues" evidence="8">
    <location>
        <begin position="16"/>
        <end position="25"/>
    </location>
</feature>
<keyword evidence="4" id="KW-0735">Signal-anchor</keyword>
<gene>
    <name evidence="11" type="ORF">MPIPNATIZW_LOCUS11988</name>
</gene>
<evidence type="ECO:0000256" key="3">
    <source>
        <dbReference type="ARBA" id="ARBA00022734"/>
    </source>
</evidence>
<dbReference type="Gene3D" id="3.10.100.10">
    <property type="entry name" value="Mannose-Binding Protein A, subunit A"/>
    <property type="match status" value="1"/>
</dbReference>
<dbReference type="PANTHER" id="PTHR22800:SF242">
    <property type="entry name" value="NKG2-A_NKG2-B TYPE II INTEGRAL MEMBRANE PROTEIN"/>
    <property type="match status" value="1"/>
</dbReference>
<keyword evidence="3" id="KW-0430">Lectin</keyword>
<evidence type="ECO:0000256" key="1">
    <source>
        <dbReference type="ARBA" id="ARBA00004606"/>
    </source>
</evidence>
<feature type="domain" description="C-type lectin" evidence="10">
    <location>
        <begin position="127"/>
        <end position="231"/>
    </location>
</feature>
<dbReference type="PROSITE" id="PS50041">
    <property type="entry name" value="C_TYPE_LECTIN_2"/>
    <property type="match status" value="1"/>
</dbReference>